<evidence type="ECO:0000256" key="1">
    <source>
        <dbReference type="ARBA" id="ARBA00022553"/>
    </source>
</evidence>
<gene>
    <name evidence="4" type="ORF">GCM10025791_34340</name>
</gene>
<dbReference type="PANTHER" id="PTHR44591">
    <property type="entry name" value="STRESS RESPONSE REGULATOR PROTEIN 1"/>
    <property type="match status" value="1"/>
</dbReference>
<dbReference type="SUPFAM" id="SSF52172">
    <property type="entry name" value="CheY-like"/>
    <property type="match status" value="1"/>
</dbReference>
<evidence type="ECO:0000313" key="4">
    <source>
        <dbReference type="EMBL" id="GAA4951073.1"/>
    </source>
</evidence>
<dbReference type="Pfam" id="PF00072">
    <property type="entry name" value="Response_reg"/>
    <property type="match status" value="1"/>
</dbReference>
<dbReference type="PROSITE" id="PS50110">
    <property type="entry name" value="RESPONSE_REGULATORY"/>
    <property type="match status" value="1"/>
</dbReference>
<dbReference type="Gene3D" id="3.40.50.2300">
    <property type="match status" value="1"/>
</dbReference>
<name>A0AAV3U5T4_9ALTE</name>
<keyword evidence="1 2" id="KW-0597">Phosphoprotein</keyword>
<sequence>MPETKNRILVVDDSTSDIQLMVENLKPYFNLSVAKSGAKALEVAASPTPPDVILLDGSMPDMDGYETCQQLKSNEATKDIDVIFVSANDTTEEKLRGYDVGACDYLIKPLQPEELLQKVRLTLSNRQYRVAKGGNQQIALDAAMDAIQEASEQSIIIDFLRQSFAAADVLELAELICETTHSFGLNSLVQIRLDSENVNASSTGDMTELEKELLYKLKDGGRIIQRGNRLVLNFDNLTQIIKDLPEDEEKAGRLRDHLMLILESADNHCNSLALTTDIRRLISEFKNSLITITELQRTQKLENIQILDNMVEEVNVEFLSCGLTDQQESAILSIISQAVEAGLANFERGVKMDEDLHQLAEQIAEKIYQSVESKEKVESIELF</sequence>
<dbReference type="EMBL" id="BAABLX010000029">
    <property type="protein sequence ID" value="GAA4951073.1"/>
    <property type="molecule type" value="Genomic_DNA"/>
</dbReference>
<dbReference type="PANTHER" id="PTHR44591:SF3">
    <property type="entry name" value="RESPONSE REGULATORY DOMAIN-CONTAINING PROTEIN"/>
    <property type="match status" value="1"/>
</dbReference>
<dbReference type="SMART" id="SM00448">
    <property type="entry name" value="REC"/>
    <property type="match status" value="1"/>
</dbReference>
<dbReference type="Proteomes" id="UP001409585">
    <property type="component" value="Unassembled WGS sequence"/>
</dbReference>
<dbReference type="InterPro" id="IPR011006">
    <property type="entry name" value="CheY-like_superfamily"/>
</dbReference>
<protein>
    <recommendedName>
        <fullName evidence="3">Response regulatory domain-containing protein</fullName>
    </recommendedName>
</protein>
<reference evidence="5" key="1">
    <citation type="journal article" date="2019" name="Int. J. Syst. Evol. Microbiol.">
        <title>The Global Catalogue of Microorganisms (GCM) 10K type strain sequencing project: providing services to taxonomists for standard genome sequencing and annotation.</title>
        <authorList>
            <consortium name="The Broad Institute Genomics Platform"/>
            <consortium name="The Broad Institute Genome Sequencing Center for Infectious Disease"/>
            <person name="Wu L."/>
            <person name="Ma J."/>
        </authorList>
    </citation>
    <scope>NUCLEOTIDE SEQUENCE [LARGE SCALE GENOMIC DNA]</scope>
    <source>
        <strain evidence="5">JCM 19134</strain>
    </source>
</reference>
<keyword evidence="5" id="KW-1185">Reference proteome</keyword>
<proteinExistence type="predicted"/>
<dbReference type="GO" id="GO:0000160">
    <property type="term" value="P:phosphorelay signal transduction system"/>
    <property type="evidence" value="ECO:0007669"/>
    <property type="project" value="InterPro"/>
</dbReference>
<evidence type="ECO:0000256" key="2">
    <source>
        <dbReference type="PROSITE-ProRule" id="PRU00169"/>
    </source>
</evidence>
<feature type="domain" description="Response regulatory" evidence="3">
    <location>
        <begin position="7"/>
        <end position="123"/>
    </location>
</feature>
<organism evidence="4 5">
    <name type="scientific">Halioxenophilus aromaticivorans</name>
    <dbReference type="NCBI Taxonomy" id="1306992"/>
    <lineage>
        <taxon>Bacteria</taxon>
        <taxon>Pseudomonadati</taxon>
        <taxon>Pseudomonadota</taxon>
        <taxon>Gammaproteobacteria</taxon>
        <taxon>Alteromonadales</taxon>
        <taxon>Alteromonadaceae</taxon>
        <taxon>Halioxenophilus</taxon>
    </lineage>
</organism>
<evidence type="ECO:0000313" key="5">
    <source>
        <dbReference type="Proteomes" id="UP001409585"/>
    </source>
</evidence>
<dbReference type="InterPro" id="IPR001789">
    <property type="entry name" value="Sig_transdc_resp-reg_receiver"/>
</dbReference>
<evidence type="ECO:0000259" key="3">
    <source>
        <dbReference type="PROSITE" id="PS50110"/>
    </source>
</evidence>
<dbReference type="AlphaFoldDB" id="A0AAV3U5T4"/>
<feature type="modified residue" description="4-aspartylphosphate" evidence="2">
    <location>
        <position position="56"/>
    </location>
</feature>
<dbReference type="RefSeq" id="WP_345425228.1">
    <property type="nucleotide sequence ID" value="NZ_AP031496.1"/>
</dbReference>
<comment type="caution">
    <text evidence="4">The sequence shown here is derived from an EMBL/GenBank/DDBJ whole genome shotgun (WGS) entry which is preliminary data.</text>
</comment>
<accession>A0AAV3U5T4</accession>
<dbReference type="InterPro" id="IPR050595">
    <property type="entry name" value="Bact_response_regulator"/>
</dbReference>